<dbReference type="OrthoDB" id="115049at2157"/>
<gene>
    <name evidence="2" type="ORF">DK846_15530</name>
</gene>
<dbReference type="PANTHER" id="PTHR22617">
    <property type="entry name" value="CHEMOTAXIS SENSOR HISTIDINE KINASE-RELATED"/>
    <property type="match status" value="1"/>
</dbReference>
<name>A0A2V2MXT4_9EURY</name>
<dbReference type="PROSITE" id="PS50851">
    <property type="entry name" value="CHEW"/>
    <property type="match status" value="1"/>
</dbReference>
<dbReference type="Pfam" id="PF01584">
    <property type="entry name" value="CheW"/>
    <property type="match status" value="1"/>
</dbReference>
<dbReference type="GO" id="GO:0005829">
    <property type="term" value="C:cytosol"/>
    <property type="evidence" value="ECO:0007669"/>
    <property type="project" value="TreeGrafter"/>
</dbReference>
<dbReference type="GeneID" id="97548321"/>
<evidence type="ECO:0000313" key="2">
    <source>
        <dbReference type="EMBL" id="PWR70196.1"/>
    </source>
</evidence>
<proteinExistence type="predicted"/>
<organism evidence="2 3">
    <name type="scientific">Methanospirillum lacunae</name>
    <dbReference type="NCBI Taxonomy" id="668570"/>
    <lineage>
        <taxon>Archaea</taxon>
        <taxon>Methanobacteriati</taxon>
        <taxon>Methanobacteriota</taxon>
        <taxon>Stenosarchaea group</taxon>
        <taxon>Methanomicrobia</taxon>
        <taxon>Methanomicrobiales</taxon>
        <taxon>Methanospirillaceae</taxon>
        <taxon>Methanospirillum</taxon>
    </lineage>
</organism>
<evidence type="ECO:0000259" key="1">
    <source>
        <dbReference type="PROSITE" id="PS50851"/>
    </source>
</evidence>
<dbReference type="GO" id="GO:0006935">
    <property type="term" value="P:chemotaxis"/>
    <property type="evidence" value="ECO:0007669"/>
    <property type="project" value="InterPro"/>
</dbReference>
<dbReference type="InterPro" id="IPR036061">
    <property type="entry name" value="CheW-like_dom_sf"/>
</dbReference>
<reference evidence="2 3" key="1">
    <citation type="submission" date="2018-05" db="EMBL/GenBank/DDBJ databases">
        <title>Draft genome of Methanospirillum lacunae Ki8-1.</title>
        <authorList>
            <person name="Dueholm M.S."/>
            <person name="Nielsen P.H."/>
            <person name="Bakmann L.F."/>
            <person name="Otzen D.E."/>
        </authorList>
    </citation>
    <scope>NUCLEOTIDE SEQUENCE [LARGE SCALE GENOMIC DNA]</scope>
    <source>
        <strain evidence="2 3">Ki8-1</strain>
    </source>
</reference>
<accession>A0A2V2MXT4</accession>
<dbReference type="Gene3D" id="2.40.50.180">
    <property type="entry name" value="CheA-289, Domain 4"/>
    <property type="match status" value="1"/>
</dbReference>
<evidence type="ECO:0000313" key="3">
    <source>
        <dbReference type="Proteomes" id="UP000245657"/>
    </source>
</evidence>
<dbReference type="EMBL" id="QGMY01000016">
    <property type="protein sequence ID" value="PWR70196.1"/>
    <property type="molecule type" value="Genomic_DNA"/>
</dbReference>
<dbReference type="Gene3D" id="2.30.30.40">
    <property type="entry name" value="SH3 Domains"/>
    <property type="match status" value="1"/>
</dbReference>
<protein>
    <submittedName>
        <fullName evidence="2">Chemotaxis protein CheW</fullName>
    </submittedName>
</protein>
<dbReference type="GO" id="GO:0007165">
    <property type="term" value="P:signal transduction"/>
    <property type="evidence" value="ECO:0007669"/>
    <property type="project" value="InterPro"/>
</dbReference>
<dbReference type="InterPro" id="IPR002545">
    <property type="entry name" value="CheW-lke_dom"/>
</dbReference>
<keyword evidence="3" id="KW-1185">Reference proteome</keyword>
<dbReference type="RefSeq" id="WP_109969957.1">
    <property type="nucleotide sequence ID" value="NZ_CP176093.1"/>
</dbReference>
<dbReference type="InterPro" id="IPR039315">
    <property type="entry name" value="CheW"/>
</dbReference>
<dbReference type="Proteomes" id="UP000245657">
    <property type="component" value="Unassembled WGS sequence"/>
</dbReference>
<feature type="domain" description="CheW-like" evidence="1">
    <location>
        <begin position="2"/>
        <end position="162"/>
    </location>
</feature>
<dbReference type="SMART" id="SM00260">
    <property type="entry name" value="CheW"/>
    <property type="match status" value="1"/>
</dbReference>
<dbReference type="AlphaFoldDB" id="A0A2V2MXT4"/>
<dbReference type="PANTHER" id="PTHR22617:SF23">
    <property type="entry name" value="CHEMOTAXIS PROTEIN CHEW"/>
    <property type="match status" value="1"/>
</dbReference>
<comment type="caution">
    <text evidence="2">The sequence shown here is derived from an EMBL/GenBank/DDBJ whole genome shotgun (WGS) entry which is preliminary data.</text>
</comment>
<sequence>MAVDILEFDLGGESYAMDIQIAREIVEMLPITPIPRAPGHVTGLLNLRGEITTIINIHHLLGIKPAKQREEQNIMVLIPDVFENTSVGMIVDEVHSVLTVDEKDIDTNVKGVNAELADYVHGIIKLSHDDGVKTEAEDTDKESKKRLIIWIDVRKILTETIESPGSRQE</sequence>
<dbReference type="SUPFAM" id="SSF50341">
    <property type="entry name" value="CheW-like"/>
    <property type="match status" value="1"/>
</dbReference>